<feature type="non-terminal residue" evidence="3">
    <location>
        <position position="1"/>
    </location>
</feature>
<organism evidence="3 4">
    <name type="scientific">Gigaspora margarita</name>
    <dbReference type="NCBI Taxonomy" id="4874"/>
    <lineage>
        <taxon>Eukaryota</taxon>
        <taxon>Fungi</taxon>
        <taxon>Fungi incertae sedis</taxon>
        <taxon>Mucoromycota</taxon>
        <taxon>Glomeromycotina</taxon>
        <taxon>Glomeromycetes</taxon>
        <taxon>Diversisporales</taxon>
        <taxon>Gigasporaceae</taxon>
        <taxon>Gigaspora</taxon>
    </lineage>
</organism>
<keyword evidence="1" id="KW-0175">Coiled coil</keyword>
<dbReference type="EMBL" id="CAJVQB010094943">
    <property type="protein sequence ID" value="CAG8849136.1"/>
    <property type="molecule type" value="Genomic_DNA"/>
</dbReference>
<sequence length="282" mass="33507">TSAKPTTTSAESAFTRSGNRNNRTGKDYLINEYIQRIAYIEQCKERFPGKDNTFFDDEIKQLKRWKKVIEESPERGVLASKESLEQRFNDEKIKFEEKVRRLEKENKQLKRDILVNKREISKLEGKLAELERDNEAMQLDNYEKEQKIILLENEIKSLSEDGAKYYKDLYHITIEENIRLKDKIEELQNELEAIKKNVANLTTERNNATSYYDSLKKDHEEFQNFHNQQMKEQFNIEDHFRRQLDGLKRENERLESLLRSGESFRVINPNQVIDLDTSSSSD</sequence>
<protein>
    <submittedName>
        <fullName evidence="3">3947_t:CDS:1</fullName>
    </submittedName>
</protein>
<feature type="region of interest" description="Disordered" evidence="2">
    <location>
        <begin position="1"/>
        <end position="21"/>
    </location>
</feature>
<evidence type="ECO:0000256" key="1">
    <source>
        <dbReference type="SAM" id="Coils"/>
    </source>
</evidence>
<dbReference type="Gene3D" id="1.10.287.1490">
    <property type="match status" value="1"/>
</dbReference>
<dbReference type="Proteomes" id="UP000789901">
    <property type="component" value="Unassembled WGS sequence"/>
</dbReference>
<evidence type="ECO:0000313" key="3">
    <source>
        <dbReference type="EMBL" id="CAG8849136.1"/>
    </source>
</evidence>
<feature type="coiled-coil region" evidence="1">
    <location>
        <begin position="85"/>
        <end position="204"/>
    </location>
</feature>
<keyword evidence="4" id="KW-1185">Reference proteome</keyword>
<reference evidence="3 4" key="1">
    <citation type="submission" date="2021-06" db="EMBL/GenBank/DDBJ databases">
        <authorList>
            <person name="Kallberg Y."/>
            <person name="Tangrot J."/>
            <person name="Rosling A."/>
        </authorList>
    </citation>
    <scope>NUCLEOTIDE SEQUENCE [LARGE SCALE GENOMIC DNA]</scope>
    <source>
        <strain evidence="3 4">120-4 pot B 10/14</strain>
    </source>
</reference>
<name>A0ABN7X743_GIGMA</name>
<evidence type="ECO:0000313" key="4">
    <source>
        <dbReference type="Proteomes" id="UP000789901"/>
    </source>
</evidence>
<gene>
    <name evidence="3" type="ORF">GMARGA_LOCUS39543</name>
</gene>
<accession>A0ABN7X743</accession>
<proteinExistence type="predicted"/>
<comment type="caution">
    <text evidence="3">The sequence shown here is derived from an EMBL/GenBank/DDBJ whole genome shotgun (WGS) entry which is preliminary data.</text>
</comment>
<evidence type="ECO:0000256" key="2">
    <source>
        <dbReference type="SAM" id="MobiDB-lite"/>
    </source>
</evidence>